<keyword evidence="2" id="KW-0808">Transferase</keyword>
<accession>A0AAJ6CU13</accession>
<organism evidence="2 3">
    <name type="scientific">Candidatus Lucifugimonas marina</name>
    <dbReference type="NCBI Taxonomy" id="3038979"/>
    <lineage>
        <taxon>Bacteria</taxon>
        <taxon>Bacillati</taxon>
        <taxon>Chloroflexota</taxon>
        <taxon>Dehalococcoidia</taxon>
        <taxon>SAR202 cluster</taxon>
        <taxon>Candidatus Lucifugimonadales</taxon>
        <taxon>Candidatus Lucifugimonadaceae</taxon>
        <taxon>Candidatus Lucifugimonas</taxon>
    </lineage>
</organism>
<evidence type="ECO:0000313" key="3">
    <source>
        <dbReference type="Proteomes" id="UP001219901"/>
    </source>
</evidence>
<proteinExistence type="predicted"/>
<dbReference type="Proteomes" id="UP001219901">
    <property type="component" value="Chromosome"/>
</dbReference>
<dbReference type="Pfam" id="PF13489">
    <property type="entry name" value="Methyltransf_23"/>
    <property type="match status" value="1"/>
</dbReference>
<dbReference type="EMBL" id="WMBE01000002">
    <property type="protein sequence ID" value="MDG0866709.1"/>
    <property type="molecule type" value="Genomic_DNA"/>
</dbReference>
<sequence>MVELADVQHLLEIGPGRGYFRAMAQLLGYEIKTLDRNADNHPDYDCEITELDPPMSFDAVLAFEVLEHMPYQDSIKFFSEMVRLTSRYVIVSIPTRQLRLRRIAKLRSPRLPDLPPVDREDHWKPHHWEIGRKSYPATRIVSDYCDQGVKLVRQFSNPRHKYHTFFVFETGQPER</sequence>
<dbReference type="GO" id="GO:0008168">
    <property type="term" value="F:methyltransferase activity"/>
    <property type="evidence" value="ECO:0007669"/>
    <property type="project" value="UniProtKB-KW"/>
</dbReference>
<dbReference type="Proteomes" id="UP001321249">
    <property type="component" value="Unassembled WGS sequence"/>
</dbReference>
<dbReference type="EMBL" id="CP046147">
    <property type="protein sequence ID" value="WFG38135.1"/>
    <property type="molecule type" value="Genomic_DNA"/>
</dbReference>
<reference evidence="3 4" key="1">
    <citation type="submission" date="2019-11" db="EMBL/GenBank/DDBJ databases">
        <authorList>
            <person name="Cho J.-C."/>
        </authorList>
    </citation>
    <scope>NUCLEOTIDE SEQUENCE [LARGE SCALE GENOMIC DNA]</scope>
    <source>
        <strain evidence="2 3">JH1073</strain>
        <strain evidence="1 4">JH702</strain>
    </source>
</reference>
<evidence type="ECO:0000313" key="2">
    <source>
        <dbReference type="EMBL" id="WFG38135.1"/>
    </source>
</evidence>
<dbReference type="GO" id="GO:0032259">
    <property type="term" value="P:methylation"/>
    <property type="evidence" value="ECO:0007669"/>
    <property type="project" value="UniProtKB-KW"/>
</dbReference>
<dbReference type="Gene3D" id="3.40.50.150">
    <property type="entry name" value="Vaccinia Virus protein VP39"/>
    <property type="match status" value="1"/>
</dbReference>
<gene>
    <name evidence="1" type="ORF">GKO46_06415</name>
    <name evidence="2" type="ORF">GKO48_00415</name>
</gene>
<dbReference type="InterPro" id="IPR029063">
    <property type="entry name" value="SAM-dependent_MTases_sf"/>
</dbReference>
<evidence type="ECO:0000313" key="1">
    <source>
        <dbReference type="EMBL" id="MDG0866709.1"/>
    </source>
</evidence>
<reference evidence="3" key="3">
    <citation type="submission" date="2023-06" db="EMBL/GenBank/DDBJ databases">
        <title>Pangenomics reveal diversification of enzyme families and niche specialization in globally abundant SAR202 bacteria.</title>
        <authorList>
            <person name="Saw J.H.W."/>
        </authorList>
    </citation>
    <scope>NUCLEOTIDE SEQUENCE [LARGE SCALE GENOMIC DNA]</scope>
    <source>
        <strain evidence="3">JH1073</strain>
    </source>
</reference>
<keyword evidence="3" id="KW-1185">Reference proteome</keyword>
<dbReference type="SUPFAM" id="SSF53335">
    <property type="entry name" value="S-adenosyl-L-methionine-dependent methyltransferases"/>
    <property type="match status" value="1"/>
</dbReference>
<name>A0AAJ6CU13_9CHLR</name>
<evidence type="ECO:0000313" key="4">
    <source>
        <dbReference type="Proteomes" id="UP001321249"/>
    </source>
</evidence>
<protein>
    <submittedName>
        <fullName evidence="2">Methyltransferase domain-containing protein</fullName>
    </submittedName>
</protein>
<keyword evidence="2" id="KW-0489">Methyltransferase</keyword>
<dbReference type="RefSeq" id="WP_342835867.1">
    <property type="nucleotide sequence ID" value="NZ_WMBE01000002.1"/>
</dbReference>
<reference evidence="2" key="2">
    <citation type="journal article" date="2023" name="Nat. Commun.">
        <title>Cultivation of marine bacteria of the SAR202 clade.</title>
        <authorList>
            <person name="Lim Y."/>
            <person name="Seo J.H."/>
            <person name="Giovannoni S.J."/>
            <person name="Kang I."/>
            <person name="Cho J.C."/>
        </authorList>
    </citation>
    <scope>NUCLEOTIDE SEQUENCE</scope>
    <source>
        <strain evidence="2">JH1073</strain>
    </source>
</reference>
<dbReference type="AlphaFoldDB" id="A0AAJ6CU13"/>